<accession>A0A6J5REV8</accession>
<gene>
    <name evidence="3" type="ORF">UFOVP1293_76</name>
    <name evidence="4" type="ORF">UFOVP1644_94</name>
    <name evidence="2" type="ORF">UFOVP860_35</name>
</gene>
<organism evidence="3">
    <name type="scientific">uncultured Caudovirales phage</name>
    <dbReference type="NCBI Taxonomy" id="2100421"/>
    <lineage>
        <taxon>Viruses</taxon>
        <taxon>Duplodnaviria</taxon>
        <taxon>Heunggongvirae</taxon>
        <taxon>Uroviricota</taxon>
        <taxon>Caudoviricetes</taxon>
        <taxon>Peduoviridae</taxon>
        <taxon>Maltschvirus</taxon>
        <taxon>Maltschvirus maltsch</taxon>
    </lineage>
</organism>
<keyword evidence="1" id="KW-0812">Transmembrane</keyword>
<dbReference type="EMBL" id="LR797513">
    <property type="protein sequence ID" value="CAB4222649.1"/>
    <property type="molecule type" value="Genomic_DNA"/>
</dbReference>
<dbReference type="EMBL" id="LR796812">
    <property type="protein sequence ID" value="CAB4167634.1"/>
    <property type="molecule type" value="Genomic_DNA"/>
</dbReference>
<sequence length="55" mass="5925">MTAVQLALVLILASPFWMPALAFALVFAARVMLGAALLLMRATIAVWTALLAVRR</sequence>
<keyword evidence="1" id="KW-0472">Membrane</keyword>
<proteinExistence type="predicted"/>
<name>A0A6J5REV8_9CAUD</name>
<dbReference type="EMBL" id="LR797244">
    <property type="protein sequence ID" value="CAB4196060.1"/>
    <property type="molecule type" value="Genomic_DNA"/>
</dbReference>
<keyword evidence="1" id="KW-1133">Transmembrane helix</keyword>
<evidence type="ECO:0000313" key="2">
    <source>
        <dbReference type="EMBL" id="CAB4167634.1"/>
    </source>
</evidence>
<feature type="transmembrane region" description="Helical" evidence="1">
    <location>
        <begin position="32"/>
        <end position="53"/>
    </location>
</feature>
<evidence type="ECO:0000313" key="3">
    <source>
        <dbReference type="EMBL" id="CAB4196060.1"/>
    </source>
</evidence>
<protein>
    <submittedName>
        <fullName evidence="3">Uncharacterized protein</fullName>
    </submittedName>
</protein>
<evidence type="ECO:0000313" key="4">
    <source>
        <dbReference type="EMBL" id="CAB4222649.1"/>
    </source>
</evidence>
<evidence type="ECO:0000256" key="1">
    <source>
        <dbReference type="SAM" id="Phobius"/>
    </source>
</evidence>
<reference evidence="3" key="1">
    <citation type="submission" date="2020-05" db="EMBL/GenBank/DDBJ databases">
        <authorList>
            <person name="Chiriac C."/>
            <person name="Salcher M."/>
            <person name="Ghai R."/>
            <person name="Kavagutti S V."/>
        </authorList>
    </citation>
    <scope>NUCLEOTIDE SEQUENCE</scope>
</reference>